<evidence type="ECO:0000313" key="2">
    <source>
        <dbReference type="EMBL" id="CAG8791066.1"/>
    </source>
</evidence>
<dbReference type="OrthoDB" id="10302489at2759"/>
<dbReference type="EMBL" id="CAJVQA010027151">
    <property type="protein sequence ID" value="CAG8791066.1"/>
    <property type="molecule type" value="Genomic_DNA"/>
</dbReference>
<proteinExistence type="predicted"/>
<keyword evidence="1" id="KW-1133">Transmembrane helix</keyword>
<comment type="caution">
    <text evidence="2">The sequence shown here is derived from an EMBL/GenBank/DDBJ whole genome shotgun (WGS) entry which is preliminary data.</text>
</comment>
<feature type="transmembrane region" description="Helical" evidence="1">
    <location>
        <begin position="86"/>
        <end position="114"/>
    </location>
</feature>
<keyword evidence="1" id="KW-0812">Transmembrane</keyword>
<organism evidence="2 3">
    <name type="scientific">Cetraspora pellucida</name>
    <dbReference type="NCBI Taxonomy" id="1433469"/>
    <lineage>
        <taxon>Eukaryota</taxon>
        <taxon>Fungi</taxon>
        <taxon>Fungi incertae sedis</taxon>
        <taxon>Mucoromycota</taxon>
        <taxon>Glomeromycotina</taxon>
        <taxon>Glomeromycetes</taxon>
        <taxon>Diversisporales</taxon>
        <taxon>Gigasporaceae</taxon>
        <taxon>Cetraspora</taxon>
    </lineage>
</organism>
<protein>
    <submittedName>
        <fullName evidence="2">471_t:CDS:1</fullName>
    </submittedName>
</protein>
<keyword evidence="1" id="KW-0472">Membrane</keyword>
<accession>A0A9N9JPB1</accession>
<name>A0A9N9JPB1_9GLOM</name>
<feature type="transmembrane region" description="Helical" evidence="1">
    <location>
        <begin position="135"/>
        <end position="155"/>
    </location>
</feature>
<reference evidence="2" key="1">
    <citation type="submission" date="2021-06" db="EMBL/GenBank/DDBJ databases">
        <authorList>
            <person name="Kallberg Y."/>
            <person name="Tangrot J."/>
            <person name="Rosling A."/>
        </authorList>
    </citation>
    <scope>NUCLEOTIDE SEQUENCE</scope>
    <source>
        <strain evidence="2">FL966</strain>
    </source>
</reference>
<evidence type="ECO:0000256" key="1">
    <source>
        <dbReference type="SAM" id="Phobius"/>
    </source>
</evidence>
<evidence type="ECO:0000313" key="3">
    <source>
        <dbReference type="Proteomes" id="UP000789759"/>
    </source>
</evidence>
<feature type="non-terminal residue" evidence="2">
    <location>
        <position position="229"/>
    </location>
</feature>
<gene>
    <name evidence="2" type="ORF">CPELLU_LOCUS17000</name>
</gene>
<sequence>NYKPIYTSNRMILESFVSENDLETINLDVDNRWDKFSESPVAKPILKSVKFIKSIWKYFYIEIPSMIHDYRTYKGERVDLNIFRSFLSLIMVLVCLVVTIPVVIIACKILYIPLVIRFVKKIWTKHFEYISLENIYNAIITLVFLIFMTILSPVIVLVGEVAIIITVFFVSLLEIWCVGLLSVRAGFEMIEWILNHSCIYELAVINKLKEVELGYLVKLEKKTTGDYLM</sequence>
<dbReference type="Proteomes" id="UP000789759">
    <property type="component" value="Unassembled WGS sequence"/>
</dbReference>
<keyword evidence="3" id="KW-1185">Reference proteome</keyword>
<dbReference type="AlphaFoldDB" id="A0A9N9JPB1"/>
<feature type="transmembrane region" description="Helical" evidence="1">
    <location>
        <begin position="161"/>
        <end position="183"/>
    </location>
</feature>